<accession>A0A397JD06</accession>
<gene>
    <name evidence="1" type="ORF">Glove_87g124</name>
</gene>
<protein>
    <submittedName>
        <fullName evidence="1">Uncharacterized protein</fullName>
    </submittedName>
</protein>
<name>A0A397JD06_9GLOM</name>
<keyword evidence="2" id="KW-1185">Reference proteome</keyword>
<dbReference type="AlphaFoldDB" id="A0A397JD06"/>
<dbReference type="EMBL" id="PQFF01000083">
    <property type="protein sequence ID" value="RHZ83816.1"/>
    <property type="molecule type" value="Genomic_DNA"/>
</dbReference>
<evidence type="ECO:0000313" key="2">
    <source>
        <dbReference type="Proteomes" id="UP000266861"/>
    </source>
</evidence>
<evidence type="ECO:0000313" key="1">
    <source>
        <dbReference type="EMBL" id="RHZ83816.1"/>
    </source>
</evidence>
<organism evidence="1 2">
    <name type="scientific">Diversispora epigaea</name>
    <dbReference type="NCBI Taxonomy" id="1348612"/>
    <lineage>
        <taxon>Eukaryota</taxon>
        <taxon>Fungi</taxon>
        <taxon>Fungi incertae sedis</taxon>
        <taxon>Mucoromycota</taxon>
        <taxon>Glomeromycotina</taxon>
        <taxon>Glomeromycetes</taxon>
        <taxon>Diversisporales</taxon>
        <taxon>Diversisporaceae</taxon>
        <taxon>Diversispora</taxon>
    </lineage>
</organism>
<sequence>MSLIPCQTIVTTKVKGTDEIIDGFNPLAFVGNSILSRVKNDYYTLWYPYNKDKYDPIFEHYNFLMGSKVSNFTQDKLNRCF</sequence>
<comment type="caution">
    <text evidence="1">The sequence shown here is derived from an EMBL/GenBank/DDBJ whole genome shotgun (WGS) entry which is preliminary data.</text>
</comment>
<reference evidence="1 2" key="1">
    <citation type="submission" date="2018-08" db="EMBL/GenBank/DDBJ databases">
        <title>Genome and evolution of the arbuscular mycorrhizal fungus Diversispora epigaea (formerly Glomus versiforme) and its bacterial endosymbionts.</title>
        <authorList>
            <person name="Sun X."/>
            <person name="Fei Z."/>
            <person name="Harrison M."/>
        </authorList>
    </citation>
    <scope>NUCLEOTIDE SEQUENCE [LARGE SCALE GENOMIC DNA]</scope>
    <source>
        <strain evidence="1 2">IT104</strain>
    </source>
</reference>
<dbReference type="Proteomes" id="UP000266861">
    <property type="component" value="Unassembled WGS sequence"/>
</dbReference>
<dbReference type="OrthoDB" id="2381598at2759"/>
<proteinExistence type="predicted"/>